<keyword evidence="2" id="KW-1185">Reference proteome</keyword>
<reference evidence="1 2" key="1">
    <citation type="journal article" date="2022" name="Allergy">
        <title>Genome assembly and annotation of Periplaneta americana reveal a comprehensive cockroach allergen profile.</title>
        <authorList>
            <person name="Wang L."/>
            <person name="Xiong Q."/>
            <person name="Saelim N."/>
            <person name="Wang L."/>
            <person name="Nong W."/>
            <person name="Wan A.T."/>
            <person name="Shi M."/>
            <person name="Liu X."/>
            <person name="Cao Q."/>
            <person name="Hui J.H.L."/>
            <person name="Sookrung N."/>
            <person name="Leung T.F."/>
            <person name="Tungtrongchitr A."/>
            <person name="Tsui S.K.W."/>
        </authorList>
    </citation>
    <scope>NUCLEOTIDE SEQUENCE [LARGE SCALE GENOMIC DNA]</scope>
    <source>
        <strain evidence="1">PWHHKU_190912</strain>
    </source>
</reference>
<evidence type="ECO:0000313" key="1">
    <source>
        <dbReference type="EMBL" id="KAJ4429388.1"/>
    </source>
</evidence>
<dbReference type="Proteomes" id="UP001148838">
    <property type="component" value="Unassembled WGS sequence"/>
</dbReference>
<evidence type="ECO:0008006" key="3">
    <source>
        <dbReference type="Google" id="ProtNLM"/>
    </source>
</evidence>
<organism evidence="1 2">
    <name type="scientific">Periplaneta americana</name>
    <name type="common">American cockroach</name>
    <name type="synonym">Blatta americana</name>
    <dbReference type="NCBI Taxonomy" id="6978"/>
    <lineage>
        <taxon>Eukaryota</taxon>
        <taxon>Metazoa</taxon>
        <taxon>Ecdysozoa</taxon>
        <taxon>Arthropoda</taxon>
        <taxon>Hexapoda</taxon>
        <taxon>Insecta</taxon>
        <taxon>Pterygota</taxon>
        <taxon>Neoptera</taxon>
        <taxon>Polyneoptera</taxon>
        <taxon>Dictyoptera</taxon>
        <taxon>Blattodea</taxon>
        <taxon>Blattoidea</taxon>
        <taxon>Blattidae</taxon>
        <taxon>Blattinae</taxon>
        <taxon>Periplaneta</taxon>
    </lineage>
</organism>
<name>A0ABQ8S5R8_PERAM</name>
<protein>
    <recommendedName>
        <fullName evidence="3">Secreted protein</fullName>
    </recommendedName>
</protein>
<gene>
    <name evidence="1" type="ORF">ANN_21545</name>
</gene>
<dbReference type="EMBL" id="JAJSOF020000033">
    <property type="protein sequence ID" value="KAJ4429388.1"/>
    <property type="molecule type" value="Genomic_DNA"/>
</dbReference>
<sequence>MLPGHCTLLVLIQEHQVVSDHVADVQIDDPVHEVEADEADREDDARVLVDVAGGDAVQLVDVFARVNQVLGCLGGLLVRPAVDGVLQRAPLRMGLGVVDFETHLLEQRAWPGPTPLTRYTTQPARAQSTGHSALELAQCDTGCPKSKRYVFFICKQ</sequence>
<accession>A0ABQ8S5R8</accession>
<proteinExistence type="predicted"/>
<evidence type="ECO:0000313" key="2">
    <source>
        <dbReference type="Proteomes" id="UP001148838"/>
    </source>
</evidence>
<comment type="caution">
    <text evidence="1">The sequence shown here is derived from an EMBL/GenBank/DDBJ whole genome shotgun (WGS) entry which is preliminary data.</text>
</comment>